<feature type="compositionally biased region" description="Basic and acidic residues" evidence="1">
    <location>
        <begin position="324"/>
        <end position="343"/>
    </location>
</feature>
<feature type="region of interest" description="Disordered" evidence="1">
    <location>
        <begin position="313"/>
        <end position="343"/>
    </location>
</feature>
<comment type="caution">
    <text evidence="2">The sequence shown here is derived from an EMBL/GenBank/DDBJ whole genome shotgun (WGS) entry which is preliminary data.</text>
</comment>
<dbReference type="EMBL" id="AAMD01000057">
    <property type="protein sequence ID" value="EAU66351.1"/>
    <property type="molecule type" value="Genomic_DNA"/>
</dbReference>
<feature type="region of interest" description="Disordered" evidence="1">
    <location>
        <begin position="386"/>
        <end position="477"/>
    </location>
</feature>
<dbReference type="AlphaFoldDB" id="Q091D8"/>
<proteinExistence type="predicted"/>
<accession>Q091D8</accession>
<protein>
    <submittedName>
        <fullName evidence="2">Alpha-2 type XI collagen</fullName>
    </submittedName>
</protein>
<feature type="compositionally biased region" description="Basic and acidic residues" evidence="1">
    <location>
        <begin position="70"/>
        <end position="100"/>
    </location>
</feature>
<evidence type="ECO:0000313" key="2">
    <source>
        <dbReference type="EMBL" id="EAU66351.1"/>
    </source>
</evidence>
<evidence type="ECO:0000256" key="1">
    <source>
        <dbReference type="SAM" id="MobiDB-lite"/>
    </source>
</evidence>
<feature type="compositionally biased region" description="Basic and acidic residues" evidence="1">
    <location>
        <begin position="453"/>
        <end position="462"/>
    </location>
</feature>
<feature type="region of interest" description="Disordered" evidence="1">
    <location>
        <begin position="14"/>
        <end position="40"/>
    </location>
</feature>
<sequence length="567" mass="60370">MLNVGVPILLGRLAQRGDREGPSEQTQRLRRRDPNGGNRVLPEALGQRLDVVGAPQPLQRARGGLPHQGRAREELLRDDIRPPRLPPEGRRVDGGGDDLRGGILHGRRQGAGHLPPSRHGAKSPERPGAHERLGIAEEGRELREAIRATGITLGEQGQGLAPDDRRVLRIPGHGQQRWLTALLTGHRLQPGQLHPQTGGGPQPPPGRLEQRKPLGPGHPPGGGLANQPVWIIQCLLQLPLGQGPIHPQRGHRGAPLHGIARGELPLKPLDLLGVEGKQPVDAGCVVRRRRFQEHPPHGGLAPLGNGLQGRRHGGIGGGRAPLHGIEHPPGRRRPQKDGQMGERLLPDRGVLGVQLEFQGLPEGLSADPDLLGGHGPLVPGALKVLGGKTPGLGGDPDGREASGQLGLARRPRHPLRQSPGLGQAARLRRETQGGPAHPPPAVRERGAQGLARHGPDMSERHHPALGASLGDAGLTDRRPQRRILNVLLTRHPAVGGSRAPTRTSREQQEDEEGGTHGVTILVDSAHPLALRPCVFPAPGPYRSPFTVFSKRTAEGGDCIARYPSQGG</sequence>
<name>Q091D8_STIAD</name>
<organism evidence="2 3">
    <name type="scientific">Stigmatella aurantiaca (strain DW4/3-1)</name>
    <dbReference type="NCBI Taxonomy" id="378806"/>
    <lineage>
        <taxon>Bacteria</taxon>
        <taxon>Pseudomonadati</taxon>
        <taxon>Myxococcota</taxon>
        <taxon>Myxococcia</taxon>
        <taxon>Myxococcales</taxon>
        <taxon>Cystobacterineae</taxon>
        <taxon>Archangiaceae</taxon>
        <taxon>Stigmatella</taxon>
    </lineage>
</organism>
<gene>
    <name evidence="2" type="ORF">STIAU_1088</name>
</gene>
<keyword evidence="2" id="KW-0176">Collagen</keyword>
<feature type="region of interest" description="Disordered" evidence="1">
    <location>
        <begin position="55"/>
        <end position="130"/>
    </location>
</feature>
<dbReference type="Proteomes" id="UP000032702">
    <property type="component" value="Unassembled WGS sequence"/>
</dbReference>
<feature type="region of interest" description="Disordered" evidence="1">
    <location>
        <begin position="493"/>
        <end position="515"/>
    </location>
</feature>
<evidence type="ECO:0000313" key="3">
    <source>
        <dbReference type="Proteomes" id="UP000032702"/>
    </source>
</evidence>
<feature type="region of interest" description="Disordered" evidence="1">
    <location>
        <begin position="189"/>
        <end position="223"/>
    </location>
</feature>
<reference evidence="2 3" key="1">
    <citation type="submission" date="2006-04" db="EMBL/GenBank/DDBJ databases">
        <authorList>
            <person name="Nierman W.C."/>
        </authorList>
    </citation>
    <scope>NUCLEOTIDE SEQUENCE [LARGE SCALE GENOMIC DNA]</scope>
    <source>
        <strain evidence="2 3">DW4/3-1</strain>
    </source>
</reference>